<evidence type="ECO:0000256" key="6">
    <source>
        <dbReference type="SAM" id="Phobius"/>
    </source>
</evidence>
<protein>
    <submittedName>
        <fullName evidence="8">MASE1 domain-containing protein</fullName>
    </submittedName>
</protein>
<feature type="transmembrane region" description="Helical" evidence="6">
    <location>
        <begin position="80"/>
        <end position="99"/>
    </location>
</feature>
<evidence type="ECO:0000259" key="7">
    <source>
        <dbReference type="Pfam" id="PF05231"/>
    </source>
</evidence>
<evidence type="ECO:0000313" key="9">
    <source>
        <dbReference type="Proteomes" id="UP001620409"/>
    </source>
</evidence>
<feature type="transmembrane region" description="Helical" evidence="6">
    <location>
        <begin position="12"/>
        <end position="27"/>
    </location>
</feature>
<feature type="transmembrane region" description="Helical" evidence="6">
    <location>
        <begin position="197"/>
        <end position="217"/>
    </location>
</feature>
<sequence length="546" mass="60671">MGKGLWERPWVRHVAVAVGYGVTYLAFREISLAQWEITAGLRLAVLLLVPYRYWAALIVGESAYYITVGYVCSSVWGVEWGLGCAIPGIAYAAPVIYWVRKRWPPVLRNATYINMGRLLTCALLASVAVTLRNLSLFFVIKNLPADYVVNYYKLASDYFIGNYLGILTVMPLALLGYQKVIGKNWPELQNGIENSRLLFESVCLGLPVLALLLWIGINAPPHAPARQMAQVAMFLPVVWLAFRHGWQGAATGGAAASCAVMWLMPQLWDPMTIQAEAIVAFAISTMLIMGARIGSLDKHVEQERIDVRTALALAQRNVYLGEMQLRMTSQALEQIKESVQAGFAMMMGRLRHLQPAVDDRGYQRYALVAQDQLHCLADSLYPVALRERGLPSALREGGLPQVLRDSGLTYSCDLRGPVSKLSHALRMTIYRIIWEAAADACMKRNVSDIRIHVRVAERRGRIGVLIVARFRMYPAQLAFVDWDELVPRIVRGTSGLGLRAVRDRAAIFEGRTRIQSIASGHQLSILLVDPIVPGVAISPAGQWTEC</sequence>
<proteinExistence type="predicted"/>
<evidence type="ECO:0000313" key="8">
    <source>
        <dbReference type="EMBL" id="MFK2854658.1"/>
    </source>
</evidence>
<dbReference type="InterPro" id="IPR036890">
    <property type="entry name" value="HATPase_C_sf"/>
</dbReference>
<keyword evidence="4 6" id="KW-1133">Transmembrane helix</keyword>
<keyword evidence="9" id="KW-1185">Reference proteome</keyword>
<evidence type="ECO:0000256" key="3">
    <source>
        <dbReference type="ARBA" id="ARBA00022692"/>
    </source>
</evidence>
<evidence type="ECO:0000256" key="2">
    <source>
        <dbReference type="ARBA" id="ARBA00022475"/>
    </source>
</evidence>
<keyword evidence="5 6" id="KW-0472">Membrane</keyword>
<dbReference type="Gene3D" id="3.30.565.10">
    <property type="entry name" value="Histidine kinase-like ATPase, C-terminal domain"/>
    <property type="match status" value="1"/>
</dbReference>
<organism evidence="8 9">
    <name type="scientific">Dyella humi</name>
    <dbReference type="NCBI Taxonomy" id="1770547"/>
    <lineage>
        <taxon>Bacteria</taxon>
        <taxon>Pseudomonadati</taxon>
        <taxon>Pseudomonadota</taxon>
        <taxon>Gammaproteobacteria</taxon>
        <taxon>Lysobacterales</taxon>
        <taxon>Rhodanobacteraceae</taxon>
        <taxon>Dyella</taxon>
    </lineage>
</organism>
<dbReference type="Proteomes" id="UP001620409">
    <property type="component" value="Unassembled WGS sequence"/>
</dbReference>
<gene>
    <name evidence="8" type="ORF">ISP18_08655</name>
</gene>
<name>A0ABW8IHL3_9GAMM</name>
<keyword evidence="2" id="KW-1003">Cell membrane</keyword>
<dbReference type="EMBL" id="JADIKI010000022">
    <property type="protein sequence ID" value="MFK2854658.1"/>
    <property type="molecule type" value="Genomic_DNA"/>
</dbReference>
<dbReference type="Pfam" id="PF05231">
    <property type="entry name" value="MASE1"/>
    <property type="match status" value="1"/>
</dbReference>
<comment type="subcellular location">
    <subcellularLocation>
        <location evidence="1">Cell membrane</location>
        <topology evidence="1">Multi-pass membrane protein</topology>
    </subcellularLocation>
</comment>
<dbReference type="InterPro" id="IPR007895">
    <property type="entry name" value="MASE1"/>
</dbReference>
<feature type="transmembrane region" description="Helical" evidence="6">
    <location>
        <begin position="119"/>
        <end position="140"/>
    </location>
</feature>
<keyword evidence="3 6" id="KW-0812">Transmembrane</keyword>
<feature type="transmembrane region" description="Helical" evidence="6">
    <location>
        <begin position="39"/>
        <end position="60"/>
    </location>
</feature>
<dbReference type="RefSeq" id="WP_380009566.1">
    <property type="nucleotide sequence ID" value="NZ_JADIKI010000022.1"/>
</dbReference>
<feature type="domain" description="MASE1" evidence="7">
    <location>
        <begin position="30"/>
        <end position="288"/>
    </location>
</feature>
<evidence type="ECO:0000256" key="5">
    <source>
        <dbReference type="ARBA" id="ARBA00023136"/>
    </source>
</evidence>
<evidence type="ECO:0000256" key="1">
    <source>
        <dbReference type="ARBA" id="ARBA00004651"/>
    </source>
</evidence>
<reference evidence="8 9" key="1">
    <citation type="submission" date="2020-10" db="EMBL/GenBank/DDBJ databases">
        <title>Phylogeny of dyella-like bacteria.</title>
        <authorList>
            <person name="Fu J."/>
        </authorList>
    </citation>
    <scope>NUCLEOTIDE SEQUENCE [LARGE SCALE GENOMIC DNA]</scope>
    <source>
        <strain evidence="8 9">DHG40</strain>
    </source>
</reference>
<accession>A0ABW8IHL3</accession>
<evidence type="ECO:0000256" key="4">
    <source>
        <dbReference type="ARBA" id="ARBA00022989"/>
    </source>
</evidence>
<feature type="transmembrane region" description="Helical" evidence="6">
    <location>
        <begin position="160"/>
        <end position="177"/>
    </location>
</feature>
<comment type="caution">
    <text evidence="8">The sequence shown here is derived from an EMBL/GenBank/DDBJ whole genome shotgun (WGS) entry which is preliminary data.</text>
</comment>